<organism evidence="1">
    <name type="scientific">Fusobacterium nucleatum subsp. nucleatum (strain ATCC 25586 / DSM 15643 / BCRC 10681 / CIP 101130 / JCM 8532 / KCTC 2640 / LMG 13131 / VPI 4355)</name>
    <dbReference type="NCBI Taxonomy" id="190304"/>
    <lineage>
        <taxon>Bacteria</taxon>
        <taxon>Fusobacteriati</taxon>
        <taxon>Fusobacteriota</taxon>
        <taxon>Fusobacteriia</taxon>
        <taxon>Fusobacteriales</taxon>
        <taxon>Fusobacteriaceae</taxon>
        <taxon>Fusobacterium</taxon>
    </lineage>
</organism>
<dbReference type="PaxDb" id="190304-FN1495"/>
<accession>Q8RDL8</accession>
<dbReference type="InParanoid" id="Q8RDL8"/>
<sequence length="29" mass="3251">MKKFIILLFILVQGLIFSATKTLSDIIAL</sequence>
<reference evidence="1" key="1">
    <citation type="journal article" date="2002" name="J. Bacteriol.">
        <title>Genome sequence and analysis of the oral bacterium Fusobacterium nucleatum strain ATCC 25586.</title>
        <authorList>
            <person name="Kapatral V."/>
            <person name="Anderson I."/>
            <person name="Ivanova N."/>
            <person name="Reznik G."/>
            <person name="Los T."/>
            <person name="Lykidis A."/>
            <person name="Bhattacharyya A."/>
            <person name="Bartman A."/>
            <person name="Gardner W."/>
            <person name="Grechkin G."/>
            <person name="Zhu L."/>
            <person name="Vasieva O."/>
            <person name="Chu L."/>
            <person name="Kogan Y."/>
            <person name="Chaga O."/>
            <person name="Goltsman E."/>
            <person name="Bernal A."/>
            <person name="Larsen N."/>
            <person name="D'Souza M."/>
            <person name="Walunas T."/>
            <person name="Pusch G."/>
            <person name="Haselkorn R."/>
            <person name="Fonstein M."/>
            <person name="Kyrpides N."/>
            <person name="Overbeek R."/>
        </authorList>
    </citation>
    <scope>NUCLEOTIDE SEQUENCE [LARGE SCALE GENOMIC DNA]</scope>
    <source>
        <strain evidence="1">ATCC 25586</strain>
    </source>
</reference>
<dbReference type="EMBL" id="AE009951">
    <property type="protein sequence ID" value="AAL95689.1"/>
    <property type="molecule type" value="Genomic_DNA"/>
</dbReference>
<dbReference type="KEGG" id="fnu:FN1495"/>
<proteinExistence type="predicted"/>
<dbReference type="AlphaFoldDB" id="Q8RDL8"/>
<protein>
    <submittedName>
        <fullName evidence="1">Uncharacterized protein</fullName>
    </submittedName>
</protein>
<dbReference type="EnsemblBacteria" id="AAL95689">
    <property type="protein sequence ID" value="AAL95689"/>
    <property type="gene ID" value="FN1495"/>
</dbReference>
<name>Q8RDL8_FUSNN</name>
<evidence type="ECO:0000313" key="1">
    <source>
        <dbReference type="EMBL" id="AAL95689.1"/>
    </source>
</evidence>
<gene>
    <name evidence="1" type="ordered locus">FN1495</name>
</gene>